<name>A0ABS3VL46_MICEH</name>
<dbReference type="InterPro" id="IPR029062">
    <property type="entry name" value="Class_I_gatase-like"/>
</dbReference>
<organism evidence="3 4">
    <name type="scientific">Micromonospora echinofusca</name>
    <dbReference type="NCBI Taxonomy" id="47858"/>
    <lineage>
        <taxon>Bacteria</taxon>
        <taxon>Bacillati</taxon>
        <taxon>Actinomycetota</taxon>
        <taxon>Actinomycetes</taxon>
        <taxon>Micromonosporales</taxon>
        <taxon>Micromonosporaceae</taxon>
        <taxon>Micromonospora</taxon>
    </lineage>
</organism>
<evidence type="ECO:0000256" key="1">
    <source>
        <dbReference type="SAM" id="SignalP"/>
    </source>
</evidence>
<dbReference type="SUPFAM" id="SSF52317">
    <property type="entry name" value="Class I glutamine amidotransferase-like"/>
    <property type="match status" value="1"/>
</dbReference>
<gene>
    <name evidence="3" type="ORF">GSF22_04435</name>
</gene>
<dbReference type="RefSeq" id="WP_208811447.1">
    <property type="nucleotide sequence ID" value="NZ_WVUH01000019.1"/>
</dbReference>
<dbReference type="InterPro" id="IPR052158">
    <property type="entry name" value="INH-QAR"/>
</dbReference>
<dbReference type="PANTHER" id="PTHR43130">
    <property type="entry name" value="ARAC-FAMILY TRANSCRIPTIONAL REGULATOR"/>
    <property type="match status" value="1"/>
</dbReference>
<feature type="signal peptide" evidence="1">
    <location>
        <begin position="1"/>
        <end position="32"/>
    </location>
</feature>
<evidence type="ECO:0000313" key="3">
    <source>
        <dbReference type="EMBL" id="MBO4205261.1"/>
    </source>
</evidence>
<accession>A0ABS3VL46</accession>
<comment type="caution">
    <text evidence="3">The sequence shown here is derived from an EMBL/GenBank/DDBJ whole genome shotgun (WGS) entry which is preliminary data.</text>
</comment>
<evidence type="ECO:0000313" key="4">
    <source>
        <dbReference type="Proteomes" id="UP000823521"/>
    </source>
</evidence>
<keyword evidence="4" id="KW-1185">Reference proteome</keyword>
<dbReference type="EMBL" id="WVUH01000019">
    <property type="protein sequence ID" value="MBO4205261.1"/>
    <property type="molecule type" value="Genomic_DNA"/>
</dbReference>
<dbReference type="Gene3D" id="3.40.50.880">
    <property type="match status" value="1"/>
</dbReference>
<dbReference type="PROSITE" id="PS51318">
    <property type="entry name" value="TAT"/>
    <property type="match status" value="1"/>
</dbReference>
<dbReference type="Pfam" id="PF01965">
    <property type="entry name" value="DJ-1_PfpI"/>
    <property type="match status" value="1"/>
</dbReference>
<protein>
    <submittedName>
        <fullName evidence="3">DJ-1/PfpI family protein</fullName>
    </submittedName>
</protein>
<dbReference type="InterPro" id="IPR002818">
    <property type="entry name" value="DJ-1/PfpI"/>
</dbReference>
<dbReference type="Proteomes" id="UP000823521">
    <property type="component" value="Unassembled WGS sequence"/>
</dbReference>
<evidence type="ECO:0000259" key="2">
    <source>
        <dbReference type="Pfam" id="PF01965"/>
    </source>
</evidence>
<sequence length="242" mass="24984">MHRREFLGRAGAIGTGAAVAATALTTAAPAHAAAAPRTAENPLRVQIVMFDGVEEQDFAGPYEVFSLAGRLSSGAVRASYVTADRPRSIVAAFGTTVRVTNGWDPYAADLIVVPGGGFGRRDSPGIWPEIEKGTLPRALAAAARPGLTISSLCTGAILLAAAGLTTGRPCTTHSGAKAELTARGGVVKNARVVDDGDLVTSAGITSGLDLALHLVKREIGSDVAVRVEEVLEYQARGTVWTR</sequence>
<dbReference type="PANTHER" id="PTHR43130:SF3">
    <property type="entry name" value="HTH-TYPE TRANSCRIPTIONAL REGULATOR RV1931C"/>
    <property type="match status" value="1"/>
</dbReference>
<proteinExistence type="predicted"/>
<keyword evidence="1" id="KW-0732">Signal</keyword>
<feature type="domain" description="DJ-1/PfpI" evidence="2">
    <location>
        <begin position="44"/>
        <end position="216"/>
    </location>
</feature>
<feature type="chain" id="PRO_5046385569" evidence="1">
    <location>
        <begin position="33"/>
        <end position="242"/>
    </location>
</feature>
<reference evidence="3 4" key="1">
    <citation type="submission" date="2019-12" db="EMBL/GenBank/DDBJ databases">
        <title>Whole genome sequencing of endophytic Actinobacterium Micromonospora sp. MPMI6T.</title>
        <authorList>
            <person name="Evv R."/>
            <person name="Podile A.R."/>
        </authorList>
    </citation>
    <scope>NUCLEOTIDE SEQUENCE [LARGE SCALE GENOMIC DNA]</scope>
    <source>
        <strain evidence="3 4">MPMI6</strain>
    </source>
</reference>
<dbReference type="InterPro" id="IPR006311">
    <property type="entry name" value="TAT_signal"/>
</dbReference>